<dbReference type="Pfam" id="PF26604">
    <property type="entry name" value="CBU_0592"/>
    <property type="match status" value="1"/>
</dbReference>
<name>A0AAV9IR12_CYACA</name>
<dbReference type="AlphaFoldDB" id="A0AAV9IR12"/>
<organism evidence="4 5">
    <name type="scientific">Cyanidium caldarium</name>
    <name type="common">Red alga</name>
    <dbReference type="NCBI Taxonomy" id="2771"/>
    <lineage>
        <taxon>Eukaryota</taxon>
        <taxon>Rhodophyta</taxon>
        <taxon>Bangiophyceae</taxon>
        <taxon>Cyanidiales</taxon>
        <taxon>Cyanidiaceae</taxon>
        <taxon>Cyanidium</taxon>
    </lineage>
</organism>
<evidence type="ECO:0000259" key="3">
    <source>
        <dbReference type="Pfam" id="PF26604"/>
    </source>
</evidence>
<keyword evidence="2" id="KW-0812">Transmembrane</keyword>
<protein>
    <recommendedName>
        <fullName evidence="3">CBU-0592-like domain-containing protein</fullName>
    </recommendedName>
</protein>
<dbReference type="InterPro" id="IPR058058">
    <property type="entry name" value="CBU_0592-like"/>
</dbReference>
<feature type="transmembrane region" description="Helical" evidence="2">
    <location>
        <begin position="6"/>
        <end position="32"/>
    </location>
</feature>
<evidence type="ECO:0000313" key="4">
    <source>
        <dbReference type="EMBL" id="KAK4534737.1"/>
    </source>
</evidence>
<dbReference type="NCBIfam" id="NF047864">
    <property type="entry name" value="CBU_0592_membra"/>
    <property type="match status" value="1"/>
</dbReference>
<evidence type="ECO:0000256" key="2">
    <source>
        <dbReference type="SAM" id="Phobius"/>
    </source>
</evidence>
<evidence type="ECO:0000256" key="1">
    <source>
        <dbReference type="SAM" id="MobiDB-lite"/>
    </source>
</evidence>
<dbReference type="Proteomes" id="UP001301350">
    <property type="component" value="Unassembled WGS sequence"/>
</dbReference>
<reference evidence="4 5" key="1">
    <citation type="submission" date="2022-07" db="EMBL/GenBank/DDBJ databases">
        <title>Genome-wide signatures of adaptation to extreme environments.</title>
        <authorList>
            <person name="Cho C.H."/>
            <person name="Yoon H.S."/>
        </authorList>
    </citation>
    <scope>NUCLEOTIDE SEQUENCE [LARGE SCALE GENOMIC DNA]</scope>
    <source>
        <strain evidence="4 5">DBV 063 E5</strain>
    </source>
</reference>
<keyword evidence="2" id="KW-0472">Membrane</keyword>
<feature type="domain" description="CBU-0592-like" evidence="3">
    <location>
        <begin position="12"/>
        <end position="88"/>
    </location>
</feature>
<proteinExistence type="predicted"/>
<comment type="caution">
    <text evidence="4">The sequence shown here is derived from an EMBL/GenBank/DDBJ whole genome shotgun (WGS) entry which is preliminary data.</text>
</comment>
<accession>A0AAV9IR12</accession>
<keyword evidence="2" id="KW-1133">Transmembrane helix</keyword>
<dbReference type="EMBL" id="JANCYW010000002">
    <property type="protein sequence ID" value="KAK4534737.1"/>
    <property type="molecule type" value="Genomic_DNA"/>
</dbReference>
<gene>
    <name evidence="4" type="ORF">CDCA_CDCA02G0762</name>
</gene>
<feature type="compositionally biased region" description="Basic and acidic residues" evidence="1">
    <location>
        <begin position="104"/>
        <end position="126"/>
    </location>
</feature>
<feature type="transmembrane region" description="Helical" evidence="2">
    <location>
        <begin position="44"/>
        <end position="66"/>
    </location>
</feature>
<evidence type="ECO:0000313" key="5">
    <source>
        <dbReference type="Proteomes" id="UP001301350"/>
    </source>
</evidence>
<keyword evidence="5" id="KW-1185">Reference proteome</keyword>
<sequence>MSCQSSAASITVGVVGVFLLLLAYFLNLFAVLRHEKWGQRLTYVSMNVLGSGLACAASGLILYWPFVALEGTWCVTSLAGLARALWERRGAGTSVGVADDKDDLEAGPREDDGSVDEGKLRESDAV</sequence>
<feature type="region of interest" description="Disordered" evidence="1">
    <location>
        <begin position="93"/>
        <end position="126"/>
    </location>
</feature>